<sequence length="668" mass="75857">MTHSQSDRLRAVIAVSRLSDRHSDKAKLDRLDDRNKDLAEFAVAAHRDTHLCSCVPEIHTILLNGVSSNTNAEQCTASSIQLTAFRKILEDLTQRSQDGTTLIVVSTIDGLWTNVYGFVNFFAPYLEKLRLEYLIHEGFGSYRQYSVIQLVQAICEVLEGKDLSHLGTNTDQLIRQWIVTAYNKLYQREGNLSVRVLMTQMRNTSIIDITSSQLRPHMDPSTRVVRIIRSGGTDFQPIFKQEEEQRHRLEKTGGFLLCPERNCGATYLRLDQLVHHLLENILTVSPGDRSCPLCPAGIARWNYLYLADGIYHLLRHLSPPNSKLLQDKRKAQCPFCFILMPSASIVYKHIEYVHLRALEIRWAAVSSNLVSRETAAANDEALTLAIRDRNRTELAQLPDLYRQLATMSKSQVSWSGSLFRAYESAPSGNPFSHISLLSLKKLMSPLAQNDLVPHKIDTSHPSQPVPATSLEMTTAHSVGHGVSGSSAAGQKWFMKFSDQANVSGNQRRNTRQVAIQRDDKNWLLCPLEAECGLCRCKKSFESTKSLCEHIWLVLSNCKDRSQRRCPWCPSKPDIILKHTEKNARRTSRPNDIRHLRRHFPPDVVCALCDHLSRTESDMWTHLRTVHYTWHCKQKGCKAIFETEEELKAHAEFGHSESSSLAQTTQEQA</sequence>
<dbReference type="GeneID" id="27331623"/>
<reference evidence="2 3" key="1">
    <citation type="submission" date="2015-01" db="EMBL/GenBank/DDBJ databases">
        <title>The Genome Sequence of Exophiala spinifera CBS89968.</title>
        <authorList>
            <consortium name="The Broad Institute Genomics Platform"/>
            <person name="Cuomo C."/>
            <person name="de Hoog S."/>
            <person name="Gorbushina A."/>
            <person name="Stielow B."/>
            <person name="Teixiera M."/>
            <person name="Abouelleil A."/>
            <person name="Chapman S.B."/>
            <person name="Priest M."/>
            <person name="Young S.K."/>
            <person name="Wortman J."/>
            <person name="Nusbaum C."/>
            <person name="Birren B."/>
        </authorList>
    </citation>
    <scope>NUCLEOTIDE SEQUENCE [LARGE SCALE GENOMIC DNA]</scope>
    <source>
        <strain evidence="2 3">CBS 89968</strain>
    </source>
</reference>
<evidence type="ECO:0000313" key="3">
    <source>
        <dbReference type="Proteomes" id="UP000053328"/>
    </source>
</evidence>
<dbReference type="AlphaFoldDB" id="A0A0D2BEC6"/>
<keyword evidence="3" id="KW-1185">Reference proteome</keyword>
<evidence type="ECO:0000259" key="1">
    <source>
        <dbReference type="PROSITE" id="PS00028"/>
    </source>
</evidence>
<feature type="domain" description="C2H2-type" evidence="1">
    <location>
        <begin position="631"/>
        <end position="654"/>
    </location>
</feature>
<dbReference type="EMBL" id="KN847494">
    <property type="protein sequence ID" value="KIW17348.1"/>
    <property type="molecule type" value="Genomic_DNA"/>
</dbReference>
<dbReference type="VEuPathDB" id="FungiDB:PV08_04540"/>
<name>A0A0D2BEC6_9EURO</name>
<dbReference type="OrthoDB" id="10660403at2759"/>
<evidence type="ECO:0000313" key="2">
    <source>
        <dbReference type="EMBL" id="KIW17348.1"/>
    </source>
</evidence>
<dbReference type="RefSeq" id="XP_016237564.1">
    <property type="nucleotide sequence ID" value="XM_016378887.1"/>
</dbReference>
<proteinExistence type="predicted"/>
<dbReference type="SMART" id="SM00355">
    <property type="entry name" value="ZnF_C2H2"/>
    <property type="match status" value="4"/>
</dbReference>
<dbReference type="HOGENOM" id="CLU_411044_0_0_1"/>
<organism evidence="2 3">
    <name type="scientific">Exophiala spinifera</name>
    <dbReference type="NCBI Taxonomy" id="91928"/>
    <lineage>
        <taxon>Eukaryota</taxon>
        <taxon>Fungi</taxon>
        <taxon>Dikarya</taxon>
        <taxon>Ascomycota</taxon>
        <taxon>Pezizomycotina</taxon>
        <taxon>Eurotiomycetes</taxon>
        <taxon>Chaetothyriomycetidae</taxon>
        <taxon>Chaetothyriales</taxon>
        <taxon>Herpotrichiellaceae</taxon>
        <taxon>Exophiala</taxon>
    </lineage>
</organism>
<gene>
    <name evidence="2" type="ORF">PV08_04540</name>
</gene>
<dbReference type="PROSITE" id="PS00028">
    <property type="entry name" value="ZINC_FINGER_C2H2_1"/>
    <property type="match status" value="1"/>
</dbReference>
<protein>
    <recommendedName>
        <fullName evidence="1">C2H2-type domain-containing protein</fullName>
    </recommendedName>
</protein>
<dbReference type="STRING" id="91928.A0A0D2BEC6"/>
<accession>A0A0D2BEC6</accession>
<dbReference type="Proteomes" id="UP000053328">
    <property type="component" value="Unassembled WGS sequence"/>
</dbReference>
<dbReference type="InterPro" id="IPR013087">
    <property type="entry name" value="Znf_C2H2_type"/>
</dbReference>